<dbReference type="InterPro" id="IPR013784">
    <property type="entry name" value="Carb-bd-like_fold"/>
</dbReference>
<dbReference type="SUPFAM" id="SSF49265">
    <property type="entry name" value="Fibronectin type III"/>
    <property type="match status" value="1"/>
</dbReference>
<dbReference type="CDD" id="cd00063">
    <property type="entry name" value="FN3"/>
    <property type="match status" value="1"/>
</dbReference>
<sequence length="495" mass="55476">MYKIYKFSFFILILSLSYSCSEETIDETGFGTVTGRVVEAVTFEPIENARVSSNPNTSAVFTDEDGYFTIENVPTGDYAFEARKDGFIAKFEAGTVLKDLETELVFELEPIEEINQSPTVPELLTPLDNAENLSLSINLTWQSTDPEDDELTYKITLRNDITNEIIVYEEITSNSFTLTDLNYSTKYFWQVSVSDGINPEVNSLTQSFRTLEFPNARYLFTRKIADNNVIFTADNVGNELQITSDATNSFRPRKNIPANKIAFLRTTGGQAHIYTMNPDGSDVFKVTAGIPAAGFNLDYYNFSWKSNGSQLIYSNFDKLYKINADGSGLELIFQTPNGKLISECDWSIDSSIIALKVNNLYGYETEVYVINSNGIIVENVISGTMGAISGLHLSVTNNKLVFTRDVTGFESFDYRQLDSRIFQYDFLTDTATEVNVQKPAGFNDLEVRYSPNEAELLFVSTSNDGISARNIFKCSIGITGSRLQLFDNGIMPDWK</sequence>
<feature type="domain" description="Fibronectin type-III" evidence="1">
    <location>
        <begin position="120"/>
        <end position="213"/>
    </location>
</feature>
<dbReference type="InterPro" id="IPR036116">
    <property type="entry name" value="FN3_sf"/>
</dbReference>
<reference evidence="2 3" key="1">
    <citation type="submission" date="2024-04" db="EMBL/GenBank/DDBJ databases">
        <title>Flavobacterium sp. DGU41 16S ribosomal RNA gene Genome sequencing and assembly.</title>
        <authorList>
            <person name="Park S."/>
        </authorList>
    </citation>
    <scope>NUCLEOTIDE SEQUENCE [LARGE SCALE GENOMIC DNA]</scope>
    <source>
        <strain evidence="2 3">DGU41</strain>
    </source>
</reference>
<gene>
    <name evidence="2" type="ORF">AAEO58_09295</name>
</gene>
<dbReference type="Proteomes" id="UP001393056">
    <property type="component" value="Unassembled WGS sequence"/>
</dbReference>
<name>A0ABU9I738_9FLAO</name>
<dbReference type="Pfam" id="PF13620">
    <property type="entry name" value="CarboxypepD_reg"/>
    <property type="match status" value="1"/>
</dbReference>
<dbReference type="Gene3D" id="2.60.40.1120">
    <property type="entry name" value="Carboxypeptidase-like, regulatory domain"/>
    <property type="match status" value="1"/>
</dbReference>
<evidence type="ECO:0000259" key="1">
    <source>
        <dbReference type="PROSITE" id="PS50853"/>
    </source>
</evidence>
<dbReference type="PROSITE" id="PS51257">
    <property type="entry name" value="PROKAR_LIPOPROTEIN"/>
    <property type="match status" value="1"/>
</dbReference>
<evidence type="ECO:0000313" key="2">
    <source>
        <dbReference type="EMBL" id="MEL1248238.1"/>
    </source>
</evidence>
<dbReference type="Gene3D" id="2.60.40.10">
    <property type="entry name" value="Immunoglobulins"/>
    <property type="match status" value="1"/>
</dbReference>
<keyword evidence="3" id="KW-1185">Reference proteome</keyword>
<dbReference type="SUPFAM" id="SSF49452">
    <property type="entry name" value="Starch-binding domain-like"/>
    <property type="match status" value="1"/>
</dbReference>
<accession>A0ABU9I738</accession>
<dbReference type="InterPro" id="IPR003961">
    <property type="entry name" value="FN3_dom"/>
</dbReference>
<dbReference type="PROSITE" id="PS50853">
    <property type="entry name" value="FN3"/>
    <property type="match status" value="1"/>
</dbReference>
<dbReference type="EMBL" id="JBBYHT010000004">
    <property type="protein sequence ID" value="MEL1248238.1"/>
    <property type="molecule type" value="Genomic_DNA"/>
</dbReference>
<dbReference type="Gene3D" id="2.120.10.30">
    <property type="entry name" value="TolB, C-terminal domain"/>
    <property type="match status" value="1"/>
</dbReference>
<dbReference type="InterPro" id="IPR013783">
    <property type="entry name" value="Ig-like_fold"/>
</dbReference>
<organism evidence="2 3">
    <name type="scientific">Flavobacterium helocola</name>
    <dbReference type="NCBI Taxonomy" id="3139139"/>
    <lineage>
        <taxon>Bacteria</taxon>
        <taxon>Pseudomonadati</taxon>
        <taxon>Bacteroidota</taxon>
        <taxon>Flavobacteriia</taxon>
        <taxon>Flavobacteriales</taxon>
        <taxon>Flavobacteriaceae</taxon>
        <taxon>Flavobacterium</taxon>
    </lineage>
</organism>
<protein>
    <submittedName>
        <fullName evidence="2">Carboxypeptidase regulatory-like domain-containing protein</fullName>
    </submittedName>
</protein>
<comment type="caution">
    <text evidence="2">The sequence shown here is derived from an EMBL/GenBank/DDBJ whole genome shotgun (WGS) entry which is preliminary data.</text>
</comment>
<evidence type="ECO:0000313" key="3">
    <source>
        <dbReference type="Proteomes" id="UP001393056"/>
    </source>
</evidence>
<dbReference type="RefSeq" id="WP_341683163.1">
    <property type="nucleotide sequence ID" value="NZ_JBBYHT010000004.1"/>
</dbReference>
<proteinExistence type="predicted"/>
<dbReference type="InterPro" id="IPR011042">
    <property type="entry name" value="6-blade_b-propeller_TolB-like"/>
</dbReference>
<dbReference type="SUPFAM" id="SSF69304">
    <property type="entry name" value="Tricorn protease N-terminal domain"/>
    <property type="match status" value="1"/>
</dbReference>